<dbReference type="GO" id="GO:0022857">
    <property type="term" value="F:transmembrane transporter activity"/>
    <property type="evidence" value="ECO:0007669"/>
    <property type="project" value="InterPro"/>
</dbReference>
<keyword evidence="3 6" id="KW-0812">Transmembrane</keyword>
<evidence type="ECO:0000256" key="5">
    <source>
        <dbReference type="ARBA" id="ARBA00023136"/>
    </source>
</evidence>
<gene>
    <name evidence="7" type="ORF">Dsi01nite_088510</name>
</gene>
<sequence length="422" mass="44361">MAIDTSSSTTTGSDRRSRLTERQLVAAGFITTAGNAFQITAAAIMVFRAENTTLSVGWLFIAVSIPQVVLSVMFGRLVDRMDRRLLCVIADVVSAVTAFALPLWMWFGGPVSLGSYLANFLLAVTAALFMPASNALVKERVLDGRLGRFNSRYEMGTNTGMLLASSSAGFLIVIFGATPLLVFNAFTFVASAVLTWFVGTKPAGATQPTVDASAAGASAAPVRRQPIKRLALLYTAGNANLMVSNVILTTIVLQHWKQSPWVIGVVDALAGVGFIIGAACYPWISARIKGLHLAVLGQLGCMTMVIFEPLHYIALMSVIPVAAFCFANGRIAARTLLMQASPVDRVGRIFGGAQAFGLALGVAATVGLSAVADGISVPWAFWGLVILVDAIAIGTYLSLRKPLAATEKAPEPVAAEPVAVPA</sequence>
<feature type="transmembrane region" description="Helical" evidence="6">
    <location>
        <begin position="158"/>
        <end position="175"/>
    </location>
</feature>
<keyword evidence="8" id="KW-1185">Reference proteome</keyword>
<feature type="transmembrane region" description="Helical" evidence="6">
    <location>
        <begin position="231"/>
        <end position="255"/>
    </location>
</feature>
<dbReference type="RefSeq" id="WP_203852445.1">
    <property type="nucleotide sequence ID" value="NZ_BAAAVW010000014.1"/>
</dbReference>
<feature type="transmembrane region" description="Helical" evidence="6">
    <location>
        <begin position="24"/>
        <end position="46"/>
    </location>
</feature>
<feature type="transmembrane region" description="Helical" evidence="6">
    <location>
        <begin position="58"/>
        <end position="78"/>
    </location>
</feature>
<evidence type="ECO:0000256" key="2">
    <source>
        <dbReference type="ARBA" id="ARBA00022475"/>
    </source>
</evidence>
<dbReference type="GO" id="GO:0005886">
    <property type="term" value="C:plasma membrane"/>
    <property type="evidence" value="ECO:0007669"/>
    <property type="project" value="UniProtKB-SubCell"/>
</dbReference>
<feature type="transmembrane region" description="Helical" evidence="6">
    <location>
        <begin position="349"/>
        <end position="371"/>
    </location>
</feature>
<evidence type="ECO:0008006" key="9">
    <source>
        <dbReference type="Google" id="ProtNLM"/>
    </source>
</evidence>
<comment type="subcellular location">
    <subcellularLocation>
        <location evidence="1">Cell membrane</location>
        <topology evidence="1">Multi-pass membrane protein</topology>
    </subcellularLocation>
</comment>
<dbReference type="InterPro" id="IPR036259">
    <property type="entry name" value="MFS_trans_sf"/>
</dbReference>
<feature type="transmembrane region" description="Helical" evidence="6">
    <location>
        <begin position="181"/>
        <end position="199"/>
    </location>
</feature>
<keyword evidence="2" id="KW-1003">Cell membrane</keyword>
<evidence type="ECO:0000256" key="3">
    <source>
        <dbReference type="ARBA" id="ARBA00022692"/>
    </source>
</evidence>
<evidence type="ECO:0000256" key="1">
    <source>
        <dbReference type="ARBA" id="ARBA00004651"/>
    </source>
</evidence>
<dbReference type="InterPro" id="IPR011701">
    <property type="entry name" value="MFS"/>
</dbReference>
<protein>
    <recommendedName>
        <fullName evidence="9">MFS transporter</fullName>
    </recommendedName>
</protein>
<feature type="transmembrane region" description="Helical" evidence="6">
    <location>
        <begin position="291"/>
        <end position="307"/>
    </location>
</feature>
<dbReference type="CDD" id="cd06173">
    <property type="entry name" value="MFS_MefA_like"/>
    <property type="match status" value="1"/>
</dbReference>
<dbReference type="Gene3D" id="1.20.1250.20">
    <property type="entry name" value="MFS general substrate transporter like domains"/>
    <property type="match status" value="1"/>
</dbReference>
<dbReference type="PANTHER" id="PTHR23513">
    <property type="entry name" value="INTEGRAL MEMBRANE EFFLUX PROTEIN-RELATED"/>
    <property type="match status" value="1"/>
</dbReference>
<feature type="transmembrane region" description="Helical" evidence="6">
    <location>
        <begin position="261"/>
        <end position="284"/>
    </location>
</feature>
<dbReference type="PANTHER" id="PTHR23513:SF6">
    <property type="entry name" value="MAJOR FACILITATOR SUPERFAMILY ASSOCIATED DOMAIN-CONTAINING PROTEIN"/>
    <property type="match status" value="1"/>
</dbReference>
<comment type="caution">
    <text evidence="7">The sequence shown here is derived from an EMBL/GenBank/DDBJ whole genome shotgun (WGS) entry which is preliminary data.</text>
</comment>
<dbReference type="EMBL" id="BONQ01000139">
    <property type="protein sequence ID" value="GIG50810.1"/>
    <property type="molecule type" value="Genomic_DNA"/>
</dbReference>
<name>A0A919PYU2_9ACTN</name>
<keyword evidence="4 6" id="KW-1133">Transmembrane helix</keyword>
<dbReference type="Proteomes" id="UP000660611">
    <property type="component" value="Unassembled WGS sequence"/>
</dbReference>
<accession>A0A919PYU2</accession>
<feature type="transmembrane region" description="Helical" evidence="6">
    <location>
        <begin position="313"/>
        <end position="337"/>
    </location>
</feature>
<evidence type="ECO:0000256" key="6">
    <source>
        <dbReference type="SAM" id="Phobius"/>
    </source>
</evidence>
<proteinExistence type="predicted"/>
<evidence type="ECO:0000313" key="7">
    <source>
        <dbReference type="EMBL" id="GIG50810.1"/>
    </source>
</evidence>
<feature type="transmembrane region" description="Helical" evidence="6">
    <location>
        <begin position="377"/>
        <end position="399"/>
    </location>
</feature>
<feature type="transmembrane region" description="Helical" evidence="6">
    <location>
        <begin position="113"/>
        <end position="137"/>
    </location>
</feature>
<keyword evidence="5 6" id="KW-0472">Membrane</keyword>
<evidence type="ECO:0000313" key="8">
    <source>
        <dbReference type="Proteomes" id="UP000660611"/>
    </source>
</evidence>
<feature type="transmembrane region" description="Helical" evidence="6">
    <location>
        <begin position="85"/>
        <end position="107"/>
    </location>
</feature>
<evidence type="ECO:0000256" key="4">
    <source>
        <dbReference type="ARBA" id="ARBA00022989"/>
    </source>
</evidence>
<organism evidence="7 8">
    <name type="scientific">Dactylosporangium siamense</name>
    <dbReference type="NCBI Taxonomy" id="685454"/>
    <lineage>
        <taxon>Bacteria</taxon>
        <taxon>Bacillati</taxon>
        <taxon>Actinomycetota</taxon>
        <taxon>Actinomycetes</taxon>
        <taxon>Micromonosporales</taxon>
        <taxon>Micromonosporaceae</taxon>
        <taxon>Dactylosporangium</taxon>
    </lineage>
</organism>
<reference evidence="7" key="1">
    <citation type="submission" date="2021-01" db="EMBL/GenBank/DDBJ databases">
        <title>Whole genome shotgun sequence of Dactylosporangium siamense NBRC 106093.</title>
        <authorList>
            <person name="Komaki H."/>
            <person name="Tamura T."/>
        </authorList>
    </citation>
    <scope>NUCLEOTIDE SEQUENCE</scope>
    <source>
        <strain evidence="7">NBRC 106093</strain>
    </source>
</reference>
<dbReference type="AlphaFoldDB" id="A0A919PYU2"/>
<dbReference type="SUPFAM" id="SSF103473">
    <property type="entry name" value="MFS general substrate transporter"/>
    <property type="match status" value="1"/>
</dbReference>
<dbReference type="Pfam" id="PF07690">
    <property type="entry name" value="MFS_1"/>
    <property type="match status" value="1"/>
</dbReference>